<evidence type="ECO:0000313" key="2">
    <source>
        <dbReference type="EMBL" id="SDC04225.1"/>
    </source>
</evidence>
<evidence type="ECO:0000313" key="3">
    <source>
        <dbReference type="Proteomes" id="UP000183203"/>
    </source>
</evidence>
<dbReference type="AlphaFoldDB" id="A0A1G6IDZ0"/>
<dbReference type="Proteomes" id="UP000183203">
    <property type="component" value="Unassembled WGS sequence"/>
</dbReference>
<dbReference type="RefSeq" id="WP_058231716.1">
    <property type="nucleotide sequence ID" value="NZ_FMYG01000003.1"/>
</dbReference>
<dbReference type="OrthoDB" id="4871630at2"/>
<keyword evidence="1" id="KW-0472">Membrane</keyword>
<evidence type="ECO:0000256" key="1">
    <source>
        <dbReference type="SAM" id="Phobius"/>
    </source>
</evidence>
<dbReference type="EMBL" id="FMYG01000003">
    <property type="protein sequence ID" value="SDC04225.1"/>
    <property type="molecule type" value="Genomic_DNA"/>
</dbReference>
<protein>
    <submittedName>
        <fullName evidence="2">Uncharacterized protein</fullName>
    </submittedName>
</protein>
<gene>
    <name evidence="2" type="ORF">SAMN05216418_1471</name>
</gene>
<keyword evidence="1" id="KW-0812">Transmembrane</keyword>
<reference evidence="2 3" key="1">
    <citation type="submission" date="2016-09" db="EMBL/GenBank/DDBJ databases">
        <authorList>
            <person name="Capua I."/>
            <person name="De Benedictis P."/>
            <person name="Joannis T."/>
            <person name="Lombin L.H."/>
            <person name="Cattoli G."/>
        </authorList>
    </citation>
    <scope>NUCLEOTIDE SEQUENCE [LARGE SCALE GENOMIC DNA]</scope>
    <source>
        <strain evidence="2 3">NIO-1002</strain>
    </source>
</reference>
<sequence>MKRPDPVVAEPDEADIDRIKAILRRVGGPMVTWGAVDVLNVWVVEQRAALDREMSERLSRASWALVVATIGLVVCTAGLIWATLI</sequence>
<name>A0A1G6IDZ0_9MICO</name>
<keyword evidence="1" id="KW-1133">Transmembrane helix</keyword>
<organism evidence="2 3">
    <name type="scientific">Microbacterium enclense</name>
    <dbReference type="NCBI Taxonomy" id="993073"/>
    <lineage>
        <taxon>Bacteria</taxon>
        <taxon>Bacillati</taxon>
        <taxon>Actinomycetota</taxon>
        <taxon>Actinomycetes</taxon>
        <taxon>Micrococcales</taxon>
        <taxon>Microbacteriaceae</taxon>
        <taxon>Microbacterium</taxon>
    </lineage>
</organism>
<feature type="transmembrane region" description="Helical" evidence="1">
    <location>
        <begin position="62"/>
        <end position="84"/>
    </location>
</feature>
<proteinExistence type="predicted"/>
<accession>A0A1G6IDZ0</accession>